<proteinExistence type="predicted"/>
<dbReference type="EMBL" id="JAPFQP010000001">
    <property type="protein sequence ID" value="MCX2717980.1"/>
    <property type="molecule type" value="Genomic_DNA"/>
</dbReference>
<evidence type="ECO:0000259" key="2">
    <source>
        <dbReference type="PROSITE" id="PS51352"/>
    </source>
</evidence>
<keyword evidence="1" id="KW-0732">Signal</keyword>
<accession>A0AAE3MHY4</accession>
<dbReference type="CDD" id="cd02947">
    <property type="entry name" value="TRX_family"/>
    <property type="match status" value="1"/>
</dbReference>
<dbReference type="RefSeq" id="WP_266009914.1">
    <property type="nucleotide sequence ID" value="NZ_JAPFQP010000001.1"/>
</dbReference>
<dbReference type="Gene3D" id="3.40.30.10">
    <property type="entry name" value="Glutaredoxin"/>
    <property type="match status" value="1"/>
</dbReference>
<sequence length="174" mass="20169">MKTTLSMFLALLLVTTLAAQDEVKEIELSNGNSILLGSIPEDALRQASYSNWYSTNYSQYFPDLDRISQFKEELKKYHILVFMGTWCGDSQREVPRFMKILDVAEFPEEQVKLVAVDQRREFYKQSPGGEEWGLNISRVPTFIFLKNGKEVDRIVEYPLNTLELDMEKILLGMQ</sequence>
<dbReference type="InterPro" id="IPR036249">
    <property type="entry name" value="Thioredoxin-like_sf"/>
</dbReference>
<dbReference type="PROSITE" id="PS51352">
    <property type="entry name" value="THIOREDOXIN_2"/>
    <property type="match status" value="1"/>
</dbReference>
<feature type="signal peptide" evidence="1">
    <location>
        <begin position="1"/>
        <end position="18"/>
    </location>
</feature>
<keyword evidence="4" id="KW-1185">Reference proteome</keyword>
<name>A0AAE3MHY4_9FLAO</name>
<organism evidence="3 4">
    <name type="scientific">Lentiprolixibacter aurantiacus</name>
    <dbReference type="NCBI Taxonomy" id="2993939"/>
    <lineage>
        <taxon>Bacteria</taxon>
        <taxon>Pseudomonadati</taxon>
        <taxon>Bacteroidota</taxon>
        <taxon>Flavobacteriia</taxon>
        <taxon>Flavobacteriales</taxon>
        <taxon>Flavobacteriaceae</taxon>
        <taxon>Lentiprolixibacter</taxon>
    </lineage>
</organism>
<dbReference type="SUPFAM" id="SSF52833">
    <property type="entry name" value="Thioredoxin-like"/>
    <property type="match status" value="1"/>
</dbReference>
<dbReference type="AlphaFoldDB" id="A0AAE3MHY4"/>
<dbReference type="Pfam" id="PF14595">
    <property type="entry name" value="Thioredoxin_9"/>
    <property type="match status" value="1"/>
</dbReference>
<evidence type="ECO:0000313" key="4">
    <source>
        <dbReference type="Proteomes" id="UP001207116"/>
    </source>
</evidence>
<evidence type="ECO:0000313" key="3">
    <source>
        <dbReference type="EMBL" id="MCX2717980.1"/>
    </source>
</evidence>
<feature type="chain" id="PRO_5042086161" evidence="1">
    <location>
        <begin position="19"/>
        <end position="174"/>
    </location>
</feature>
<comment type="caution">
    <text evidence="3">The sequence shown here is derived from an EMBL/GenBank/DDBJ whole genome shotgun (WGS) entry which is preliminary data.</text>
</comment>
<protein>
    <submittedName>
        <fullName evidence="3">Thioredoxin family protein</fullName>
    </submittedName>
</protein>
<evidence type="ECO:0000256" key="1">
    <source>
        <dbReference type="SAM" id="SignalP"/>
    </source>
</evidence>
<dbReference type="Proteomes" id="UP001207116">
    <property type="component" value="Unassembled WGS sequence"/>
</dbReference>
<dbReference type="InterPro" id="IPR013766">
    <property type="entry name" value="Thioredoxin_domain"/>
</dbReference>
<gene>
    <name evidence="3" type="ORF">OO016_00070</name>
</gene>
<feature type="domain" description="Thioredoxin" evidence="2">
    <location>
        <begin position="33"/>
        <end position="174"/>
    </location>
</feature>
<reference evidence="3" key="1">
    <citation type="submission" date="2022-11" db="EMBL/GenBank/DDBJ databases">
        <title>The characterization of three novel Bacteroidetes species and genomic analysis of their roles in tidal elemental geochemical cycles.</title>
        <authorList>
            <person name="Ma K.-J."/>
        </authorList>
    </citation>
    <scope>NUCLEOTIDE SEQUENCE</scope>
    <source>
        <strain evidence="3">M415</strain>
    </source>
</reference>